<dbReference type="RefSeq" id="WP_092431273.1">
    <property type="nucleotide sequence ID" value="NZ_FNCL01000029.1"/>
</dbReference>
<dbReference type="GO" id="GO:0003677">
    <property type="term" value="F:DNA binding"/>
    <property type="evidence" value="ECO:0007669"/>
    <property type="project" value="UniProtKB-KW"/>
</dbReference>
<dbReference type="SMART" id="SM00421">
    <property type="entry name" value="HTH_LUXR"/>
    <property type="match status" value="1"/>
</dbReference>
<dbReference type="PRINTS" id="PR00038">
    <property type="entry name" value="HTHLUXR"/>
</dbReference>
<proteinExistence type="predicted"/>
<dbReference type="PROSITE" id="PS00622">
    <property type="entry name" value="HTH_LUXR_1"/>
    <property type="match status" value="1"/>
</dbReference>
<dbReference type="InterPro" id="IPR001789">
    <property type="entry name" value="Sig_transdc_resp-reg_receiver"/>
</dbReference>
<dbReference type="OrthoDB" id="9782655at2"/>
<keyword evidence="8" id="KW-1185">Reference proteome</keyword>
<name>A0A1I6V1L9_9RHOB</name>
<evidence type="ECO:0000259" key="5">
    <source>
        <dbReference type="PROSITE" id="PS50043"/>
    </source>
</evidence>
<dbReference type="Gene3D" id="3.40.50.2300">
    <property type="match status" value="1"/>
</dbReference>
<sequence length="209" mass="22894">MSAERQPAFRVHIVDDDDHVRRALRRLVASAGFDARAHPSAEGFLDDFDPAVPGCAILDMCLPQLNGFVLQQRITALRPGFPVVFLTGRGDIGMGVKAMKEGAFDFLTKPVQPAKLLAAIAAAEAQVVEAQVEMREAVRYEERLQSLTARESEVLQAVVAGNLNKQIAHELGLSEKTVKVHRARVMKKMGMRSIAELVRASVTKRIDAP</sequence>
<dbReference type="InterPro" id="IPR000792">
    <property type="entry name" value="Tscrpt_reg_LuxR_C"/>
</dbReference>
<dbReference type="InterPro" id="IPR011006">
    <property type="entry name" value="CheY-like_superfamily"/>
</dbReference>
<keyword evidence="3" id="KW-0804">Transcription</keyword>
<keyword evidence="1" id="KW-0805">Transcription regulation</keyword>
<feature type="domain" description="HTH luxR-type" evidence="5">
    <location>
        <begin position="140"/>
        <end position="205"/>
    </location>
</feature>
<dbReference type="AlphaFoldDB" id="A0A1I6V1L9"/>
<dbReference type="Pfam" id="PF00072">
    <property type="entry name" value="Response_reg"/>
    <property type="match status" value="1"/>
</dbReference>
<dbReference type="STRING" id="311180.SAMN04488050_109221"/>
<evidence type="ECO:0000313" key="7">
    <source>
        <dbReference type="EMBL" id="SFT07545.1"/>
    </source>
</evidence>
<dbReference type="PROSITE" id="PS50110">
    <property type="entry name" value="RESPONSE_REGULATORY"/>
    <property type="match status" value="1"/>
</dbReference>
<organism evidence="7 8">
    <name type="scientific">Alloyangia pacifica</name>
    <dbReference type="NCBI Taxonomy" id="311180"/>
    <lineage>
        <taxon>Bacteria</taxon>
        <taxon>Pseudomonadati</taxon>
        <taxon>Pseudomonadota</taxon>
        <taxon>Alphaproteobacteria</taxon>
        <taxon>Rhodobacterales</taxon>
        <taxon>Roseobacteraceae</taxon>
        <taxon>Alloyangia</taxon>
    </lineage>
</organism>
<dbReference type="PROSITE" id="PS50043">
    <property type="entry name" value="HTH_LUXR_2"/>
    <property type="match status" value="1"/>
</dbReference>
<dbReference type="PANTHER" id="PTHR44688:SF16">
    <property type="entry name" value="DNA-BINDING TRANSCRIPTIONAL ACTIVATOR DEVR_DOSR"/>
    <property type="match status" value="1"/>
</dbReference>
<dbReference type="GO" id="GO:0006355">
    <property type="term" value="P:regulation of DNA-templated transcription"/>
    <property type="evidence" value="ECO:0007669"/>
    <property type="project" value="InterPro"/>
</dbReference>
<evidence type="ECO:0000256" key="3">
    <source>
        <dbReference type="ARBA" id="ARBA00023163"/>
    </source>
</evidence>
<dbReference type="InterPro" id="IPR036388">
    <property type="entry name" value="WH-like_DNA-bd_sf"/>
</dbReference>
<keyword evidence="4" id="KW-0597">Phosphoprotein</keyword>
<dbReference type="PANTHER" id="PTHR44688">
    <property type="entry name" value="DNA-BINDING TRANSCRIPTIONAL ACTIVATOR DEVR_DOSR"/>
    <property type="match status" value="1"/>
</dbReference>
<dbReference type="Gene3D" id="1.10.10.10">
    <property type="entry name" value="Winged helix-like DNA-binding domain superfamily/Winged helix DNA-binding domain"/>
    <property type="match status" value="1"/>
</dbReference>
<dbReference type="SUPFAM" id="SSF52172">
    <property type="entry name" value="CheY-like"/>
    <property type="match status" value="1"/>
</dbReference>
<dbReference type="EMBL" id="FOZW01000009">
    <property type="protein sequence ID" value="SFT07545.1"/>
    <property type="molecule type" value="Genomic_DNA"/>
</dbReference>
<keyword evidence="2" id="KW-0238">DNA-binding</keyword>
<evidence type="ECO:0000259" key="6">
    <source>
        <dbReference type="PROSITE" id="PS50110"/>
    </source>
</evidence>
<accession>A0A1I6V1L9</accession>
<evidence type="ECO:0000313" key="8">
    <source>
        <dbReference type="Proteomes" id="UP000199392"/>
    </source>
</evidence>
<evidence type="ECO:0000256" key="1">
    <source>
        <dbReference type="ARBA" id="ARBA00023015"/>
    </source>
</evidence>
<feature type="domain" description="Response regulatory" evidence="6">
    <location>
        <begin position="10"/>
        <end position="124"/>
    </location>
</feature>
<protein>
    <submittedName>
        <fullName evidence="7">Two-component response regulator, FixJ family, consists of REC and HTH domains</fullName>
    </submittedName>
</protein>
<dbReference type="GO" id="GO:0000160">
    <property type="term" value="P:phosphorelay signal transduction system"/>
    <property type="evidence" value="ECO:0007669"/>
    <property type="project" value="InterPro"/>
</dbReference>
<dbReference type="Proteomes" id="UP000199392">
    <property type="component" value="Unassembled WGS sequence"/>
</dbReference>
<gene>
    <name evidence="7" type="ORF">SAMN04488050_109221</name>
</gene>
<dbReference type="SMART" id="SM00448">
    <property type="entry name" value="REC"/>
    <property type="match status" value="1"/>
</dbReference>
<dbReference type="CDD" id="cd06170">
    <property type="entry name" value="LuxR_C_like"/>
    <property type="match status" value="1"/>
</dbReference>
<dbReference type="Pfam" id="PF00196">
    <property type="entry name" value="GerE"/>
    <property type="match status" value="1"/>
</dbReference>
<reference evidence="8" key="1">
    <citation type="submission" date="2016-10" db="EMBL/GenBank/DDBJ databases">
        <authorList>
            <person name="Varghese N."/>
            <person name="Submissions S."/>
        </authorList>
    </citation>
    <scope>NUCLEOTIDE SEQUENCE [LARGE SCALE GENOMIC DNA]</scope>
    <source>
        <strain evidence="8">DSM 26894</strain>
    </source>
</reference>
<feature type="modified residue" description="4-aspartylphosphate" evidence="4">
    <location>
        <position position="59"/>
    </location>
</feature>
<evidence type="ECO:0000256" key="4">
    <source>
        <dbReference type="PROSITE-ProRule" id="PRU00169"/>
    </source>
</evidence>
<evidence type="ECO:0000256" key="2">
    <source>
        <dbReference type="ARBA" id="ARBA00023125"/>
    </source>
</evidence>